<name>A0A1Y1V1R4_9FUNG</name>
<proteinExistence type="predicted"/>
<evidence type="ECO:0000256" key="2">
    <source>
        <dbReference type="SAM" id="MobiDB-lite"/>
    </source>
</evidence>
<feature type="compositionally biased region" description="Low complexity" evidence="2">
    <location>
        <begin position="682"/>
        <end position="695"/>
    </location>
</feature>
<organism evidence="4 5">
    <name type="scientific">Piromyces finnis</name>
    <dbReference type="NCBI Taxonomy" id="1754191"/>
    <lineage>
        <taxon>Eukaryota</taxon>
        <taxon>Fungi</taxon>
        <taxon>Fungi incertae sedis</taxon>
        <taxon>Chytridiomycota</taxon>
        <taxon>Chytridiomycota incertae sedis</taxon>
        <taxon>Neocallimastigomycetes</taxon>
        <taxon>Neocallimastigales</taxon>
        <taxon>Neocallimastigaceae</taxon>
        <taxon>Piromyces</taxon>
    </lineage>
</organism>
<accession>A0A1Y1V1R4</accession>
<evidence type="ECO:0000313" key="5">
    <source>
        <dbReference type="Proteomes" id="UP000193719"/>
    </source>
</evidence>
<dbReference type="SUPFAM" id="SSF48371">
    <property type="entry name" value="ARM repeat"/>
    <property type="match status" value="1"/>
</dbReference>
<reference evidence="4 5" key="2">
    <citation type="submission" date="2016-08" db="EMBL/GenBank/DDBJ databases">
        <title>Pervasive Adenine N6-methylation of Active Genes in Fungi.</title>
        <authorList>
            <consortium name="DOE Joint Genome Institute"/>
            <person name="Mondo S.J."/>
            <person name="Dannebaum R.O."/>
            <person name="Kuo R.C."/>
            <person name="Labutti K."/>
            <person name="Haridas S."/>
            <person name="Kuo A."/>
            <person name="Salamov A."/>
            <person name="Ahrendt S.R."/>
            <person name="Lipzen A."/>
            <person name="Sullivan W."/>
            <person name="Andreopoulos W.B."/>
            <person name="Clum A."/>
            <person name="Lindquist E."/>
            <person name="Daum C."/>
            <person name="Ramamoorthy G.K."/>
            <person name="Gryganskyi A."/>
            <person name="Culley D."/>
            <person name="Magnuson J.K."/>
            <person name="James T.Y."/>
            <person name="O'Malley M.A."/>
            <person name="Stajich J.E."/>
            <person name="Spatafora J.W."/>
            <person name="Visel A."/>
            <person name="Grigoriev I.V."/>
        </authorList>
    </citation>
    <scope>NUCLEOTIDE SEQUENCE [LARGE SCALE GENOMIC DNA]</scope>
    <source>
        <strain evidence="5">finn</strain>
    </source>
</reference>
<keyword evidence="1" id="KW-0175">Coiled coil</keyword>
<sequence length="1204" mass="140880">MNGFKDEQLIQDLTHTERLESKKPIYRQRFPANIKQIHINVRKKTEEEKRIKYEKLIKETNKSNSITKSNISLNNDIIHTIPNNNTINYTNENISRKKLFRTKRSYFTISLIHFSSLLKGEPSNQISTYSFEKNEYIKEEDIIPLNLFLKTSLSNYQGPIPKPNNKIFYQMYGIFMQGLKSQNKEVRFESMNGIAKLDCIEMVPSCEKIWFNSLLNQVITEGNNDDKWNICTMLCRHGIQSTLVIDYLQTILGDTDVSKRKYVVYLLSKVSEKNITNLTKNIIYNKLKDANWRVRIDSIRVLQKLLRRMLKYIPETDLYIDIDKENIQKKGEDFSIVDEITNLINKDKKLNEKSSKSKNEIKDIIEEKDSYLVNKALQIVMNVMWYDWKLDVRNAASRLLMKIGKGKPIYSWIIMMISSDNPMKKINGLKCIGYLNVITNDAIDPFLKCFDDIFTSVRIEACKVAYILELNYPPLIQKLANCFDDNSWEVRAFAVKAMSRCRCKSNLINDTILWNLVHETNHRVLFETIKVVKKLNLINNNNKIKEALFLLSEDKNESIADLAKRILYDNGILFEKKKNIDFTSPEDLNKESSQKEINILYNTRPPFNFACDGLDMIKHEVNLLTMKEFITSEIIKQEKKYKNHNRNENMKQYNQLSNDNITSYRKPNIDKIYNDHSHQQSNNNKNNKNLNIENNKNNENINFNIINNKNIDIKNNNEIMENNVEPTTEAINNNADITEEKIYKEDVPANVNTSYNNESSTKPLSTLSKYPPPNLIDSLPNQIIKDEVLKGEFQKETTTDFDLCDMFDDVEENIEKKLNNLNKINEKKEESKSIFLESNDIDLKTNDLNYNYDSNNNTLIDSIGKRSSIPIKHSRIANIEDHTTYTKSLIRVFHKTESITESINCIENNNRFKGRLNKSKRSLSNTREHSTFISEKSIKESLEENLMEKNNSLNEIKGSIDKSKCNSLPDLNTGNDLNIEKSRDQHKDKKVKKKATFALDNEIKEDEKKKRGFSSSLDLLLYKSHENLGFIDKIMLQKMNNAYKKTNVISSREFKKQNDVYNENEERYYYPIEFTDNVEGRKLYYEYKTRKSMRSEPLIIHRRNLLFSICLLLTLILFGLLIYDYYSLIIKEKNSIFFGWINAIYILSVINMAIALLTYIYANESGKILFTVCSIILGLLTIVVFILRFIFTWTTKNLIPIDYK</sequence>
<feature type="coiled-coil region" evidence="1">
    <location>
        <begin position="807"/>
        <end position="834"/>
    </location>
</feature>
<keyword evidence="3" id="KW-0812">Transmembrane</keyword>
<dbReference type="Proteomes" id="UP000193719">
    <property type="component" value="Unassembled WGS sequence"/>
</dbReference>
<comment type="caution">
    <text evidence="4">The sequence shown here is derived from an EMBL/GenBank/DDBJ whole genome shotgun (WGS) entry which is preliminary data.</text>
</comment>
<dbReference type="EMBL" id="MCFH01000041">
    <property type="protein sequence ID" value="ORX45154.1"/>
    <property type="molecule type" value="Genomic_DNA"/>
</dbReference>
<keyword evidence="3" id="KW-1133">Transmembrane helix</keyword>
<dbReference type="InterPro" id="IPR016024">
    <property type="entry name" value="ARM-type_fold"/>
</dbReference>
<dbReference type="GO" id="GO:0019135">
    <property type="term" value="F:deoxyhypusine monooxygenase activity"/>
    <property type="evidence" value="ECO:0007669"/>
    <property type="project" value="TreeGrafter"/>
</dbReference>
<evidence type="ECO:0000313" key="4">
    <source>
        <dbReference type="EMBL" id="ORX45154.1"/>
    </source>
</evidence>
<dbReference type="OrthoDB" id="5980716at2759"/>
<dbReference type="InterPro" id="IPR011989">
    <property type="entry name" value="ARM-like"/>
</dbReference>
<dbReference type="PANTHER" id="PTHR12697">
    <property type="entry name" value="PBS LYASE HEAT-LIKE PROTEIN"/>
    <property type="match status" value="1"/>
</dbReference>
<feature type="region of interest" description="Disordered" evidence="2">
    <location>
        <begin position="673"/>
        <end position="695"/>
    </location>
</feature>
<dbReference type="Gene3D" id="1.25.10.10">
    <property type="entry name" value="Leucine-rich Repeat Variant"/>
    <property type="match status" value="1"/>
</dbReference>
<feature type="transmembrane region" description="Helical" evidence="3">
    <location>
        <begin position="1138"/>
        <end position="1162"/>
    </location>
</feature>
<keyword evidence="5" id="KW-1185">Reference proteome</keyword>
<protein>
    <submittedName>
        <fullName evidence="4">ARM repeat-containing protein</fullName>
    </submittedName>
</protein>
<feature type="transmembrane region" description="Helical" evidence="3">
    <location>
        <begin position="1105"/>
        <end position="1126"/>
    </location>
</feature>
<feature type="transmembrane region" description="Helical" evidence="3">
    <location>
        <begin position="1168"/>
        <end position="1191"/>
    </location>
</feature>
<dbReference type="PANTHER" id="PTHR12697:SF20">
    <property type="entry name" value="HEAT REPEAT-CONTAINING PROTEIN 4"/>
    <property type="match status" value="1"/>
</dbReference>
<dbReference type="AlphaFoldDB" id="A0A1Y1V1R4"/>
<gene>
    <name evidence="4" type="ORF">BCR36DRAFT_358558</name>
</gene>
<reference evidence="4 5" key="1">
    <citation type="submission" date="2016-08" db="EMBL/GenBank/DDBJ databases">
        <title>Genomes of anaerobic fungi encode conserved fungal cellulosomes for biomass hydrolysis.</title>
        <authorList>
            <consortium name="DOE Joint Genome Institute"/>
            <person name="Haitjema C.H."/>
            <person name="Gilmore S.P."/>
            <person name="Henske J.K."/>
            <person name="Solomon K.V."/>
            <person name="De Groot R."/>
            <person name="Kuo A."/>
            <person name="Mondo S.J."/>
            <person name="Salamov A.A."/>
            <person name="Labutti K."/>
            <person name="Zhao Z."/>
            <person name="Chiniquy J."/>
            <person name="Barry K."/>
            <person name="Brewer H.M."/>
            <person name="Purvine S.O."/>
            <person name="Wright A.T."/>
            <person name="Boxma B."/>
            <person name="Van Alen T."/>
            <person name="Hackstein J.H."/>
            <person name="Baker S.E."/>
            <person name="Grigoriev I.V."/>
            <person name="O'Malley M.A."/>
        </authorList>
    </citation>
    <scope>NUCLEOTIDE SEQUENCE [LARGE SCALE GENOMIC DNA]</scope>
    <source>
        <strain evidence="5">finn</strain>
    </source>
</reference>
<keyword evidence="3" id="KW-0472">Membrane</keyword>
<evidence type="ECO:0000256" key="1">
    <source>
        <dbReference type="SAM" id="Coils"/>
    </source>
</evidence>
<evidence type="ECO:0000256" key="3">
    <source>
        <dbReference type="SAM" id="Phobius"/>
    </source>
</evidence>